<gene>
    <name evidence="2" type="ORF">Cni_G25921</name>
</gene>
<name>A0AAQ3L569_9LILI</name>
<organism evidence="2 3">
    <name type="scientific">Canna indica</name>
    <name type="common">Indian-shot</name>
    <dbReference type="NCBI Taxonomy" id="4628"/>
    <lineage>
        <taxon>Eukaryota</taxon>
        <taxon>Viridiplantae</taxon>
        <taxon>Streptophyta</taxon>
        <taxon>Embryophyta</taxon>
        <taxon>Tracheophyta</taxon>
        <taxon>Spermatophyta</taxon>
        <taxon>Magnoliopsida</taxon>
        <taxon>Liliopsida</taxon>
        <taxon>Zingiberales</taxon>
        <taxon>Cannaceae</taxon>
        <taxon>Canna</taxon>
    </lineage>
</organism>
<evidence type="ECO:0000313" key="2">
    <source>
        <dbReference type="EMBL" id="WOL17132.1"/>
    </source>
</evidence>
<protein>
    <submittedName>
        <fullName evidence="2">Uncharacterized protein</fullName>
    </submittedName>
</protein>
<sequence length="221" mass="25241">METKTRDELYTSLAWDDFYEIDEDMAVILQLAMIDPEPESSYTHAFEESSPPVWDLSSDEDDLNEEQPAFLDMICSGPEPEPVPECPAPVWDTYSEDGRIRECDPENLQIPSVAEDNDERNSVAICSFLKGKEGIGFKNFEKSYNSTDELLPMGYGRSIEYVPAAELPHSLIMAAEETQCRIWRRLMEDKWKKKNSNLQSTEVFGQVIKKINDLLSLRATV</sequence>
<proteinExistence type="predicted"/>
<evidence type="ECO:0000313" key="3">
    <source>
        <dbReference type="Proteomes" id="UP001327560"/>
    </source>
</evidence>
<feature type="region of interest" description="Disordered" evidence="1">
    <location>
        <begin position="41"/>
        <end position="62"/>
    </location>
</feature>
<accession>A0AAQ3L569</accession>
<dbReference type="EMBL" id="CP136897">
    <property type="protein sequence ID" value="WOL17132.1"/>
    <property type="molecule type" value="Genomic_DNA"/>
</dbReference>
<reference evidence="2 3" key="1">
    <citation type="submission" date="2023-10" db="EMBL/GenBank/DDBJ databases">
        <title>Chromosome-scale genome assembly provides insights into flower coloration mechanisms of Canna indica.</title>
        <authorList>
            <person name="Li C."/>
        </authorList>
    </citation>
    <scope>NUCLEOTIDE SEQUENCE [LARGE SCALE GENOMIC DNA]</scope>
    <source>
        <tissue evidence="2">Flower</tissue>
    </source>
</reference>
<evidence type="ECO:0000256" key="1">
    <source>
        <dbReference type="SAM" id="MobiDB-lite"/>
    </source>
</evidence>
<dbReference type="Proteomes" id="UP001327560">
    <property type="component" value="Chromosome 8"/>
</dbReference>
<keyword evidence="3" id="KW-1185">Reference proteome</keyword>
<dbReference type="AlphaFoldDB" id="A0AAQ3L569"/>